<evidence type="ECO:0000256" key="6">
    <source>
        <dbReference type="ARBA" id="ARBA00023004"/>
    </source>
</evidence>
<reference evidence="10 11" key="1">
    <citation type="submission" date="2023-02" db="EMBL/GenBank/DDBJ databases">
        <title>Vibrio intestini sp. nov., a close relative of Vibrio cholerae isolated from the intestine of Healthy Culter dabryi.</title>
        <authorList>
            <person name="Wu N."/>
        </authorList>
    </citation>
    <scope>NUCLEOTIDE SEQUENCE [LARGE SCALE GENOMIC DNA]</scope>
    <source>
        <strain evidence="10 11">DSL-7</strain>
    </source>
</reference>
<comment type="subcellular location">
    <subcellularLocation>
        <location evidence="8">Cell membrane</location>
        <topology evidence="8">Multi-pass membrane protein</topology>
    </subcellularLocation>
    <subcellularLocation>
        <location evidence="1">Membrane</location>
        <topology evidence="1">Multi-pass membrane protein</topology>
    </subcellularLocation>
</comment>
<keyword evidence="6 8" id="KW-0408">Iron</keyword>
<name>A0ABT5V6F9_9VIBR</name>
<evidence type="ECO:0000256" key="1">
    <source>
        <dbReference type="ARBA" id="ARBA00004141"/>
    </source>
</evidence>
<organism evidence="10 11">
    <name type="scientific">Vibrio chanodichtyis</name>
    <dbReference type="NCBI Taxonomy" id="3027932"/>
    <lineage>
        <taxon>Bacteria</taxon>
        <taxon>Pseudomonadati</taxon>
        <taxon>Pseudomonadota</taxon>
        <taxon>Gammaproteobacteria</taxon>
        <taxon>Vibrionales</taxon>
        <taxon>Vibrionaceae</taxon>
        <taxon>Vibrio</taxon>
    </lineage>
</organism>
<keyword evidence="8" id="KW-0479">Metal-binding</keyword>
<keyword evidence="2 8" id="KW-0813">Transport</keyword>
<accession>A0ABT5V6F9</accession>
<evidence type="ECO:0000256" key="4">
    <source>
        <dbReference type="ARBA" id="ARBA00022692"/>
    </source>
</evidence>
<keyword evidence="3 8" id="KW-0349">Heme</keyword>
<keyword evidence="4 8" id="KW-0812">Transmembrane</keyword>
<dbReference type="NCBIfam" id="NF003831">
    <property type="entry name" value="PRK05419.1-2"/>
    <property type="match status" value="1"/>
</dbReference>
<gene>
    <name evidence="8 10" type="primary">msrQ</name>
    <name evidence="10" type="ORF">PUN32_12880</name>
</gene>
<keyword evidence="8" id="KW-0249">Electron transport</keyword>
<dbReference type="Pfam" id="PF01794">
    <property type="entry name" value="Ferric_reduct"/>
    <property type="match status" value="1"/>
</dbReference>
<dbReference type="EMBL" id="JARBFT010000017">
    <property type="protein sequence ID" value="MDE1515910.1"/>
    <property type="molecule type" value="Genomic_DNA"/>
</dbReference>
<comment type="function">
    <text evidence="8">Part of the MsrPQ system that repairs oxidized periplasmic proteins containing methionine sulfoxide residues (Met-O), using respiratory chain electrons. Thus protects these proteins from oxidative-stress damage caused by reactive species of oxygen and chlorine generated by the host defense mechanisms. MsrPQ is essential for the maintenance of envelope integrity under bleach stress, rescuing a wide series of structurally unrelated periplasmic proteins from methionine oxidation. MsrQ provides electrons for reduction to the reductase catalytic subunit MsrP, using the quinone pool of the respiratory chain.</text>
</comment>
<feature type="transmembrane region" description="Helical" evidence="8">
    <location>
        <begin position="79"/>
        <end position="98"/>
    </location>
</feature>
<sequence>MMLTPKRIIALKVVIHTISLGCLLWLVMAVNAGSLGGDPTPAIIHYTGMSALNTLFITLLITPLARWSKQGLLFRVRRLLGLYSFFWAILHLMAFAVLDLGLDWRLLAVEVIKRPYLTIGMVVWVILLLLAVTSIRVIQRSMGTQWQKLHNGIYLAVILAPIHYYWSVKSEVAEAIIYILIAISLLVVRWRTFKSWMIKP</sequence>
<proteinExistence type="inferred from homology"/>
<feature type="transmembrane region" description="Helical" evidence="8">
    <location>
        <begin position="43"/>
        <end position="67"/>
    </location>
</feature>
<protein>
    <recommendedName>
        <fullName evidence="8">Protein-methionine-sulfoxide reductase heme-binding subunit MsrQ</fullName>
    </recommendedName>
    <alternativeName>
        <fullName evidence="8">Flavocytochrome MsrQ</fullName>
    </alternativeName>
</protein>
<feature type="transmembrane region" description="Helical" evidence="8">
    <location>
        <begin position="149"/>
        <end position="166"/>
    </location>
</feature>
<keyword evidence="8" id="KW-1003">Cell membrane</keyword>
<keyword evidence="8" id="KW-0288">FMN</keyword>
<evidence type="ECO:0000256" key="8">
    <source>
        <dbReference type="HAMAP-Rule" id="MF_01207"/>
    </source>
</evidence>
<feature type="transmembrane region" description="Helical" evidence="8">
    <location>
        <begin position="9"/>
        <end position="31"/>
    </location>
</feature>
<comment type="caution">
    <text evidence="10">The sequence shown here is derived from an EMBL/GenBank/DDBJ whole genome shotgun (WGS) entry which is preliminary data.</text>
</comment>
<dbReference type="RefSeq" id="WP_274723582.1">
    <property type="nucleotide sequence ID" value="NZ_JARBFT010000017.1"/>
</dbReference>
<dbReference type="Proteomes" id="UP001216189">
    <property type="component" value="Unassembled WGS sequence"/>
</dbReference>
<keyword evidence="11" id="KW-1185">Reference proteome</keyword>
<dbReference type="PANTHER" id="PTHR36964:SF1">
    <property type="entry name" value="PROTEIN-METHIONINE-SULFOXIDE REDUCTASE HEME-BINDING SUBUNIT MSRQ"/>
    <property type="match status" value="1"/>
</dbReference>
<evidence type="ECO:0000259" key="9">
    <source>
        <dbReference type="Pfam" id="PF01794"/>
    </source>
</evidence>
<evidence type="ECO:0000313" key="10">
    <source>
        <dbReference type="EMBL" id="MDE1515910.1"/>
    </source>
</evidence>
<evidence type="ECO:0000256" key="5">
    <source>
        <dbReference type="ARBA" id="ARBA00022989"/>
    </source>
</evidence>
<dbReference type="PANTHER" id="PTHR36964">
    <property type="entry name" value="PROTEIN-METHIONINE-SULFOXIDE REDUCTASE HEME-BINDING SUBUNIT MSRQ"/>
    <property type="match status" value="1"/>
</dbReference>
<comment type="similarity">
    <text evidence="8">Belongs to the MsrQ family.</text>
</comment>
<comment type="subunit">
    <text evidence="8">Heterodimer of a catalytic subunit (MsrP) and a heme-binding subunit (MsrQ).</text>
</comment>
<comment type="cofactor">
    <cofactor evidence="8">
        <name>heme b</name>
        <dbReference type="ChEBI" id="CHEBI:60344"/>
    </cofactor>
    <text evidence="8">Binds 1 heme b (iron(II)-protoporphyrin IX) group per subunit.</text>
</comment>
<feature type="domain" description="Ferric oxidoreductase" evidence="9">
    <location>
        <begin position="48"/>
        <end position="160"/>
    </location>
</feature>
<keyword evidence="8" id="KW-0285">Flavoprotein</keyword>
<feature type="transmembrane region" description="Helical" evidence="8">
    <location>
        <begin position="118"/>
        <end position="137"/>
    </location>
</feature>
<evidence type="ECO:0000256" key="2">
    <source>
        <dbReference type="ARBA" id="ARBA00022448"/>
    </source>
</evidence>
<evidence type="ECO:0000313" key="11">
    <source>
        <dbReference type="Proteomes" id="UP001216189"/>
    </source>
</evidence>
<evidence type="ECO:0000256" key="7">
    <source>
        <dbReference type="ARBA" id="ARBA00023136"/>
    </source>
</evidence>
<evidence type="ECO:0000256" key="3">
    <source>
        <dbReference type="ARBA" id="ARBA00022617"/>
    </source>
</evidence>
<dbReference type="InterPro" id="IPR013130">
    <property type="entry name" value="Fe3_Rdtase_TM_dom"/>
</dbReference>
<keyword evidence="7 8" id="KW-0472">Membrane</keyword>
<dbReference type="InterPro" id="IPR022837">
    <property type="entry name" value="MsrQ-like"/>
</dbReference>
<keyword evidence="5 8" id="KW-1133">Transmembrane helix</keyword>
<dbReference type="HAMAP" id="MF_01207">
    <property type="entry name" value="MsrQ"/>
    <property type="match status" value="1"/>
</dbReference>
<feature type="transmembrane region" description="Helical" evidence="8">
    <location>
        <begin position="172"/>
        <end position="190"/>
    </location>
</feature>
<comment type="cofactor">
    <cofactor evidence="8">
        <name>FMN</name>
        <dbReference type="ChEBI" id="CHEBI:58210"/>
    </cofactor>
    <text evidence="8">Binds 1 FMN per subunit.</text>
</comment>